<keyword evidence="1" id="KW-0805">Transcription regulation</keyword>
<evidence type="ECO:0000313" key="4">
    <source>
        <dbReference type="EMBL" id="MEW9265257.1"/>
    </source>
</evidence>
<evidence type="ECO:0000259" key="3">
    <source>
        <dbReference type="Pfam" id="PF13305"/>
    </source>
</evidence>
<evidence type="ECO:0000256" key="1">
    <source>
        <dbReference type="ARBA" id="ARBA00023015"/>
    </source>
</evidence>
<dbReference type="SUPFAM" id="SSF48498">
    <property type="entry name" value="Tetracyclin repressor-like, C-terminal domain"/>
    <property type="match status" value="1"/>
</dbReference>
<feature type="domain" description="HTH-type transcriptional regulator MT1864/Rv1816-like C-terminal" evidence="3">
    <location>
        <begin position="82"/>
        <end position="178"/>
    </location>
</feature>
<accession>A0ABV3P7N9</accession>
<evidence type="ECO:0000256" key="2">
    <source>
        <dbReference type="ARBA" id="ARBA00023163"/>
    </source>
</evidence>
<protein>
    <submittedName>
        <fullName evidence="4">WHG domain-containing protein</fullName>
    </submittedName>
</protein>
<dbReference type="Gene3D" id="1.10.10.60">
    <property type="entry name" value="Homeodomain-like"/>
    <property type="match status" value="1"/>
</dbReference>
<keyword evidence="2" id="KW-0804">Transcription</keyword>
<proteinExistence type="predicted"/>
<comment type="caution">
    <text evidence="4">The sequence shown here is derived from an EMBL/GenBank/DDBJ whole genome shotgun (WGS) entry which is preliminary data.</text>
</comment>
<sequence length="185" mass="19470">MPRAGLDAAAVTLAGADLADELGFEKLAMGMVADRLGVRPPSLYKHVGSLADLAQRIAALAATELGDTLRDALQGLSGPDALRAAAQAFRGFVRNHPGRYAATLGARPTSPDDEYARATARVLESLAVVLRGYGVPAADEVHALRMLRSALHGFATLESGGGFQLGTDVDESFAWLVEFVERGLR</sequence>
<organism evidence="4 5">
    <name type="scientific">Kineococcus endophyticus</name>
    <dbReference type="NCBI Taxonomy" id="1181883"/>
    <lineage>
        <taxon>Bacteria</taxon>
        <taxon>Bacillati</taxon>
        <taxon>Actinomycetota</taxon>
        <taxon>Actinomycetes</taxon>
        <taxon>Kineosporiales</taxon>
        <taxon>Kineosporiaceae</taxon>
        <taxon>Kineococcus</taxon>
    </lineage>
</organism>
<keyword evidence="5" id="KW-1185">Reference proteome</keyword>
<reference evidence="4 5" key="1">
    <citation type="submission" date="2024-07" db="EMBL/GenBank/DDBJ databases">
        <authorList>
            <person name="Thanompreechachai J."/>
            <person name="Duangmal K."/>
        </authorList>
    </citation>
    <scope>NUCLEOTIDE SEQUENCE [LARGE SCALE GENOMIC DNA]</scope>
    <source>
        <strain evidence="4 5">KCTC 19886</strain>
    </source>
</reference>
<dbReference type="InterPro" id="IPR036271">
    <property type="entry name" value="Tet_transcr_reg_TetR-rel_C_sf"/>
</dbReference>
<dbReference type="Gene3D" id="1.10.357.10">
    <property type="entry name" value="Tetracycline Repressor, domain 2"/>
    <property type="match status" value="1"/>
</dbReference>
<dbReference type="EMBL" id="JBFNQN010000006">
    <property type="protein sequence ID" value="MEW9265257.1"/>
    <property type="molecule type" value="Genomic_DNA"/>
</dbReference>
<name>A0ABV3P7N9_9ACTN</name>
<dbReference type="InterPro" id="IPR025996">
    <property type="entry name" value="MT1864/Rv1816-like_C"/>
</dbReference>
<gene>
    <name evidence="4" type="ORF">AB1207_10910</name>
</gene>
<dbReference type="SUPFAM" id="SSF46689">
    <property type="entry name" value="Homeodomain-like"/>
    <property type="match status" value="1"/>
</dbReference>
<evidence type="ECO:0000313" key="5">
    <source>
        <dbReference type="Proteomes" id="UP001555826"/>
    </source>
</evidence>
<dbReference type="Pfam" id="PF13305">
    <property type="entry name" value="TetR_C_33"/>
    <property type="match status" value="1"/>
</dbReference>
<dbReference type="Proteomes" id="UP001555826">
    <property type="component" value="Unassembled WGS sequence"/>
</dbReference>
<dbReference type="RefSeq" id="WP_367638238.1">
    <property type="nucleotide sequence ID" value="NZ_JBFNQN010000006.1"/>
</dbReference>
<dbReference type="InterPro" id="IPR009057">
    <property type="entry name" value="Homeodomain-like_sf"/>
</dbReference>